<accession>A0A1H0PD50</accession>
<organism evidence="1 2">
    <name type="scientific">Desulforhopalus singaporensis</name>
    <dbReference type="NCBI Taxonomy" id="91360"/>
    <lineage>
        <taxon>Bacteria</taxon>
        <taxon>Pseudomonadati</taxon>
        <taxon>Thermodesulfobacteriota</taxon>
        <taxon>Desulfobulbia</taxon>
        <taxon>Desulfobulbales</taxon>
        <taxon>Desulfocapsaceae</taxon>
        <taxon>Desulforhopalus</taxon>
    </lineage>
</organism>
<dbReference type="Proteomes" id="UP000199073">
    <property type="component" value="Unassembled WGS sequence"/>
</dbReference>
<proteinExistence type="predicted"/>
<dbReference type="OrthoDB" id="9806641at2"/>
<sequence length="296" mass="33573">MRILLLAAVAITVLLPQPGGCGDKARRITESFASVYPEGELIETLAAVGYSGAEKIVWDLSWSGGIKLGEIHVETVALKQDGCYEIRAFITTERGAIHYIYPVSDRHVTRVRGEKKLPFYYEVWQKEGYRYQAHRIFEYDQENNRICYTKNGRLEGEYELKGEVNNEFSSFFNSRLMRLKVGRPFTVPTFADKKRVEVAVHPLKQEILEDTILGPVQTVVVLPVMTFRGLYDKTGDTVIWYTDDECRVPVQIRSKIAIGSLTARLSAYENGACTRYFRVGNNLIQNDSNNVIDGGK</sequence>
<dbReference type="STRING" id="91360.SAMN05660330_01605"/>
<gene>
    <name evidence="1" type="ORF">SAMN05660330_01605</name>
</gene>
<dbReference type="AlphaFoldDB" id="A0A1H0PD50"/>
<evidence type="ECO:0000313" key="2">
    <source>
        <dbReference type="Proteomes" id="UP000199073"/>
    </source>
</evidence>
<name>A0A1H0PD50_9BACT</name>
<keyword evidence="2" id="KW-1185">Reference proteome</keyword>
<reference evidence="1 2" key="1">
    <citation type="submission" date="2016-10" db="EMBL/GenBank/DDBJ databases">
        <authorList>
            <person name="de Groot N.N."/>
        </authorList>
    </citation>
    <scope>NUCLEOTIDE SEQUENCE [LARGE SCALE GENOMIC DNA]</scope>
    <source>
        <strain evidence="1 2">DSM 12130</strain>
    </source>
</reference>
<evidence type="ECO:0000313" key="1">
    <source>
        <dbReference type="EMBL" id="SDP02536.1"/>
    </source>
</evidence>
<protein>
    <recommendedName>
        <fullName evidence="3">DUF3108 domain-containing protein</fullName>
    </recommendedName>
</protein>
<dbReference type="Pfam" id="PF11306">
    <property type="entry name" value="DUF3108"/>
    <property type="match status" value="1"/>
</dbReference>
<evidence type="ECO:0008006" key="3">
    <source>
        <dbReference type="Google" id="ProtNLM"/>
    </source>
</evidence>
<dbReference type="InterPro" id="IPR021457">
    <property type="entry name" value="DUF3108"/>
</dbReference>
<dbReference type="EMBL" id="FNJI01000009">
    <property type="protein sequence ID" value="SDP02536.1"/>
    <property type="molecule type" value="Genomic_DNA"/>
</dbReference>